<dbReference type="EMBL" id="CP043617">
    <property type="protein sequence ID" value="QFR48839.1"/>
    <property type="molecule type" value="Genomic_DNA"/>
</dbReference>
<dbReference type="Proteomes" id="UP000326944">
    <property type="component" value="Chromosome"/>
</dbReference>
<keyword evidence="3" id="KW-0411">Iron-sulfur</keyword>
<keyword evidence="6" id="KW-1185">Reference proteome</keyword>
<keyword evidence="2" id="KW-0408">Iron</keyword>
<dbReference type="KEGG" id="sulg:FJR48_03520"/>
<dbReference type="PROSITE" id="PS00198">
    <property type="entry name" value="4FE4S_FER_1"/>
    <property type="match status" value="1"/>
</dbReference>
<dbReference type="SUPFAM" id="SSF54862">
    <property type="entry name" value="4Fe-4S ferredoxins"/>
    <property type="match status" value="1"/>
</dbReference>
<evidence type="ECO:0000313" key="6">
    <source>
        <dbReference type="Proteomes" id="UP000326944"/>
    </source>
</evidence>
<dbReference type="Gene3D" id="3.30.70.20">
    <property type="match status" value="1"/>
</dbReference>
<proteinExistence type="predicted"/>
<organism evidence="5 6">
    <name type="scientific">Sulfurimonas lithotrophica</name>
    <dbReference type="NCBI Taxonomy" id="2590022"/>
    <lineage>
        <taxon>Bacteria</taxon>
        <taxon>Pseudomonadati</taxon>
        <taxon>Campylobacterota</taxon>
        <taxon>Epsilonproteobacteria</taxon>
        <taxon>Campylobacterales</taxon>
        <taxon>Sulfurimonadaceae</taxon>
        <taxon>Sulfurimonas</taxon>
    </lineage>
</organism>
<evidence type="ECO:0000259" key="4">
    <source>
        <dbReference type="PROSITE" id="PS51379"/>
    </source>
</evidence>
<feature type="domain" description="4Fe-4S ferredoxin-type" evidence="4">
    <location>
        <begin position="1"/>
        <end position="29"/>
    </location>
</feature>
<reference evidence="5 6" key="1">
    <citation type="submission" date="2019-09" db="EMBL/GenBank/DDBJ databases">
        <title>Sulfurimonas gotlandica sp. nov., a chemoautotrophic and psychrotolerant epsilonproteobacterium isolated from a pelagic redoxcline, and an emended description of the genus Sulfurimonas.</title>
        <authorList>
            <person name="Wang S."/>
            <person name="Jiang L."/>
            <person name="Shao S."/>
        </authorList>
    </citation>
    <scope>NUCLEOTIDE SEQUENCE [LARGE SCALE GENOMIC DNA]</scope>
    <source>
        <strain evidence="5 6">GYSZ_1</strain>
    </source>
</reference>
<dbReference type="InterPro" id="IPR017896">
    <property type="entry name" value="4Fe4S_Fe-S-bd"/>
</dbReference>
<keyword evidence="1" id="KW-0479">Metal-binding</keyword>
<evidence type="ECO:0000313" key="5">
    <source>
        <dbReference type="EMBL" id="QFR48839.1"/>
    </source>
</evidence>
<sequence>MAVMITDECISCDACASECPVAAILEEDNEKNPKDGILYVKPESCVECVGHADEPRCVEACPTEGAIVWDMPYTMDFNEYYKGGNEEGTYKIREHKKKGLMLPEQKEQPFIAEIAMSDREAHANIGRWA</sequence>
<dbReference type="PROSITE" id="PS51379">
    <property type="entry name" value="4FE4S_FER_2"/>
    <property type="match status" value="2"/>
</dbReference>
<dbReference type="GO" id="GO:0051536">
    <property type="term" value="F:iron-sulfur cluster binding"/>
    <property type="evidence" value="ECO:0007669"/>
    <property type="project" value="UniProtKB-KW"/>
</dbReference>
<dbReference type="OrthoDB" id="289202at2"/>
<evidence type="ECO:0000256" key="3">
    <source>
        <dbReference type="ARBA" id="ARBA00023014"/>
    </source>
</evidence>
<dbReference type="Pfam" id="PF12838">
    <property type="entry name" value="Fer4_7"/>
    <property type="match status" value="1"/>
</dbReference>
<gene>
    <name evidence="5" type="ORF">FJR48_03520</name>
</gene>
<dbReference type="InterPro" id="IPR017900">
    <property type="entry name" value="4Fe4S_Fe_S_CS"/>
</dbReference>
<evidence type="ECO:0000256" key="1">
    <source>
        <dbReference type="ARBA" id="ARBA00022723"/>
    </source>
</evidence>
<protein>
    <submittedName>
        <fullName evidence="5">4Fe-4S dicluster domain-containing protein</fullName>
    </submittedName>
</protein>
<dbReference type="GO" id="GO:0046872">
    <property type="term" value="F:metal ion binding"/>
    <property type="evidence" value="ECO:0007669"/>
    <property type="project" value="UniProtKB-KW"/>
</dbReference>
<dbReference type="AlphaFoldDB" id="A0A5P8NZF4"/>
<name>A0A5P8NZF4_9BACT</name>
<accession>A0A5P8NZF4</accession>
<evidence type="ECO:0000256" key="2">
    <source>
        <dbReference type="ARBA" id="ARBA00023004"/>
    </source>
</evidence>
<feature type="domain" description="4Fe-4S ferredoxin-type" evidence="4">
    <location>
        <begin position="36"/>
        <end position="72"/>
    </location>
</feature>
<dbReference type="RefSeq" id="WP_152306782.1">
    <property type="nucleotide sequence ID" value="NZ_CP043617.1"/>
</dbReference>